<dbReference type="AlphaFoldDB" id="A0A1X7ITC3"/>
<gene>
    <name evidence="3" type="ORF">SAMN06295981_0902</name>
</gene>
<proteinExistence type="predicted"/>
<keyword evidence="4" id="KW-1185">Reference proteome</keyword>
<feature type="transmembrane region" description="Helical" evidence="2">
    <location>
        <begin position="119"/>
        <end position="139"/>
    </location>
</feature>
<keyword evidence="2" id="KW-0812">Transmembrane</keyword>
<keyword evidence="2" id="KW-1133">Transmembrane helix</keyword>
<sequence length="248" mass="27238">MFVATLEGRQINPKEHTVNPATIKMLLDAFSTVRERVKDYNEKKAREAYDLLSDAADRVDIDGLRSRGEELLDESRREAGNVTQAAHLRLDAAKKRLAKVADNTPARKRAKKAQCRRNWSLAGLATLLIAAIGGAVYWFTRQQQAPGDTPPRVEDFSGGEAPATESKLVYSTTTPGSPEEGVSERDEELLGSLDEQLEKHRLAAEDEAGEFEIADDVTGEEAVDTDDPINDETVDDVTDPDAESGEQK</sequence>
<name>A0A1X7ITC3_9CORY</name>
<dbReference type="EMBL" id="FXAR01000002">
    <property type="protein sequence ID" value="SMG17754.1"/>
    <property type="molecule type" value="Genomic_DNA"/>
</dbReference>
<evidence type="ECO:0000256" key="2">
    <source>
        <dbReference type="SAM" id="Phobius"/>
    </source>
</evidence>
<evidence type="ECO:0000313" key="3">
    <source>
        <dbReference type="EMBL" id="SMG17754.1"/>
    </source>
</evidence>
<evidence type="ECO:0000256" key="1">
    <source>
        <dbReference type="SAM" id="MobiDB-lite"/>
    </source>
</evidence>
<keyword evidence="2" id="KW-0472">Membrane</keyword>
<feature type="compositionally biased region" description="Acidic residues" evidence="1">
    <location>
        <begin position="205"/>
        <end position="248"/>
    </location>
</feature>
<dbReference type="Proteomes" id="UP000193309">
    <property type="component" value="Unassembled WGS sequence"/>
</dbReference>
<dbReference type="STRING" id="1610489.SAMN06295981_0902"/>
<evidence type="ECO:0000313" key="4">
    <source>
        <dbReference type="Proteomes" id="UP000193309"/>
    </source>
</evidence>
<accession>A0A1X7ITC3</accession>
<feature type="region of interest" description="Disordered" evidence="1">
    <location>
        <begin position="143"/>
        <end position="248"/>
    </location>
</feature>
<protein>
    <submittedName>
        <fullName evidence="3">Uncharacterized protein</fullName>
    </submittedName>
</protein>
<reference evidence="4" key="1">
    <citation type="submission" date="2017-04" db="EMBL/GenBank/DDBJ databases">
        <authorList>
            <person name="Varghese N."/>
            <person name="Submissions S."/>
        </authorList>
    </citation>
    <scope>NUCLEOTIDE SEQUENCE [LARGE SCALE GENOMIC DNA]</scope>
    <source>
        <strain evidence="4">VDS</strain>
    </source>
</reference>
<organism evidence="3 4">
    <name type="scientific">Corynebacterium pollutisoli</name>
    <dbReference type="NCBI Taxonomy" id="1610489"/>
    <lineage>
        <taxon>Bacteria</taxon>
        <taxon>Bacillati</taxon>
        <taxon>Actinomycetota</taxon>
        <taxon>Actinomycetes</taxon>
        <taxon>Mycobacteriales</taxon>
        <taxon>Corynebacteriaceae</taxon>
        <taxon>Corynebacterium</taxon>
    </lineage>
</organism>